<dbReference type="AlphaFoldDB" id="A0AAV1E5P7"/>
<dbReference type="GO" id="GO:0003677">
    <property type="term" value="F:DNA binding"/>
    <property type="evidence" value="ECO:0007669"/>
    <property type="project" value="UniProtKB-KW"/>
</dbReference>
<organism evidence="7 8">
    <name type="scientific">Oldenlandia corymbosa var. corymbosa</name>
    <dbReference type="NCBI Taxonomy" id="529605"/>
    <lineage>
        <taxon>Eukaryota</taxon>
        <taxon>Viridiplantae</taxon>
        <taxon>Streptophyta</taxon>
        <taxon>Embryophyta</taxon>
        <taxon>Tracheophyta</taxon>
        <taxon>Spermatophyta</taxon>
        <taxon>Magnoliopsida</taxon>
        <taxon>eudicotyledons</taxon>
        <taxon>Gunneridae</taxon>
        <taxon>Pentapetalae</taxon>
        <taxon>asterids</taxon>
        <taxon>lamiids</taxon>
        <taxon>Gentianales</taxon>
        <taxon>Rubiaceae</taxon>
        <taxon>Rubioideae</taxon>
        <taxon>Spermacoceae</taxon>
        <taxon>Hedyotis-Oldenlandia complex</taxon>
        <taxon>Oldenlandia</taxon>
    </lineage>
</organism>
<evidence type="ECO:0000259" key="6">
    <source>
        <dbReference type="PROSITE" id="PS51005"/>
    </source>
</evidence>
<feature type="region of interest" description="Disordered" evidence="5">
    <location>
        <begin position="565"/>
        <end position="644"/>
    </location>
</feature>
<keyword evidence="8" id="KW-1185">Reference proteome</keyword>
<keyword evidence="3" id="KW-0804">Transcription</keyword>
<dbReference type="Pfam" id="PF14111">
    <property type="entry name" value="DUF4283"/>
    <property type="match status" value="1"/>
</dbReference>
<dbReference type="InterPro" id="IPR025558">
    <property type="entry name" value="DUF4283"/>
</dbReference>
<feature type="compositionally biased region" description="Basic and acidic residues" evidence="5">
    <location>
        <begin position="569"/>
        <end position="579"/>
    </location>
</feature>
<dbReference type="Proteomes" id="UP001161247">
    <property type="component" value="Chromosome 8"/>
</dbReference>
<dbReference type="SUPFAM" id="SSF101941">
    <property type="entry name" value="NAC domain"/>
    <property type="match status" value="1"/>
</dbReference>
<feature type="domain" description="NAC" evidence="6">
    <location>
        <begin position="3"/>
        <end position="180"/>
    </location>
</feature>
<dbReference type="Pfam" id="PF02365">
    <property type="entry name" value="NAM"/>
    <property type="match status" value="1"/>
</dbReference>
<dbReference type="GO" id="GO:0048731">
    <property type="term" value="P:system development"/>
    <property type="evidence" value="ECO:0007669"/>
    <property type="project" value="TreeGrafter"/>
</dbReference>
<dbReference type="Gene3D" id="2.170.150.80">
    <property type="entry name" value="NAC domain"/>
    <property type="match status" value="1"/>
</dbReference>
<name>A0AAV1E5P7_OLDCO</name>
<dbReference type="InterPro" id="IPR003441">
    <property type="entry name" value="NAC-dom"/>
</dbReference>
<accession>A0AAV1E5P7</accession>
<keyword evidence="4" id="KW-0539">Nucleus</keyword>
<evidence type="ECO:0000256" key="1">
    <source>
        <dbReference type="ARBA" id="ARBA00023015"/>
    </source>
</evidence>
<keyword evidence="2" id="KW-0238">DNA-binding</keyword>
<dbReference type="InterPro" id="IPR036093">
    <property type="entry name" value="NAC_dom_sf"/>
</dbReference>
<gene>
    <name evidence="7" type="ORF">OLC1_LOCUS21814</name>
</gene>
<evidence type="ECO:0000256" key="2">
    <source>
        <dbReference type="ARBA" id="ARBA00023125"/>
    </source>
</evidence>
<protein>
    <submittedName>
        <fullName evidence="7">OLC1v1016102C1</fullName>
    </submittedName>
</protein>
<dbReference type="GO" id="GO:0006355">
    <property type="term" value="P:regulation of DNA-templated transcription"/>
    <property type="evidence" value="ECO:0007669"/>
    <property type="project" value="InterPro"/>
</dbReference>
<evidence type="ECO:0000256" key="5">
    <source>
        <dbReference type="SAM" id="MobiDB-lite"/>
    </source>
</evidence>
<dbReference type="PANTHER" id="PTHR31719:SF164">
    <property type="entry name" value="NAC DOMAIN-CONTAINING PROTEIN"/>
    <property type="match status" value="1"/>
</dbReference>
<dbReference type="PANTHER" id="PTHR31719">
    <property type="entry name" value="NAC TRANSCRIPTION FACTOR 56"/>
    <property type="match status" value="1"/>
</dbReference>
<evidence type="ECO:0000256" key="4">
    <source>
        <dbReference type="ARBA" id="ARBA00023242"/>
    </source>
</evidence>
<keyword evidence="1" id="KW-0805">Transcription regulation</keyword>
<evidence type="ECO:0000256" key="3">
    <source>
        <dbReference type="ARBA" id="ARBA00023163"/>
    </source>
</evidence>
<proteinExistence type="predicted"/>
<evidence type="ECO:0000313" key="7">
    <source>
        <dbReference type="EMBL" id="CAI9115249.1"/>
    </source>
</evidence>
<sequence>MGFPVGVRFNPKEEELVCHYLKNKILGHPLSNFESQFLIDINIYGANATPWELFGSDSDQFIPWLPTVDTSNKVKHSEENLYVLTKLSSVGKTDRSENKQKSRVAGCGTWHANNTKEPINVIGKNGESILIGYRRNFTFRSPTHETVGQWNMTEYNINPKAFGLAKFNCDDYVLCKIKRDDTKSSFGGKLVTKKRKSRNSPKKIVVVEPSSSPSSSSALENRVNGSDDENVETFNKPTPLEVSRRKIASFRTNDRSSFETRKQDPFTQIDRIEQNSSKFKPPITQNSTYLQGNHRTDVLVWPPKMEESHKEFKKIGFNGGYTLGLMNPRHILIRFDEEDDYQRCWIRMFWNIVGFSIHILKWTPGFCFEEDPPVVPIWCCNCCKIGRKVRDCRVRKPPPPQLNDAVKENESVPKKKVIKLQQLKGTWGYKGRKENSDLDVKILQVQPLIVKAIAMQSSESQPLQSRTLAQTFEACAGGSTSDVSIKVVDGAHVSVLTSEITPDMVTTNHFVALDAIEEEFTKVVDVEGEENVEDYYIEDPLPTTKIQNSLDVAGDQHDVFLLGNSSPLDVDKSLDDGEVGKASNAEDLEDNERGSWSDGDANNLNVPKSEKREGAVHKKHGRKSKDEKPKQLDGLIPRRSLRLQ</sequence>
<evidence type="ECO:0000313" key="8">
    <source>
        <dbReference type="Proteomes" id="UP001161247"/>
    </source>
</evidence>
<dbReference type="EMBL" id="OX459125">
    <property type="protein sequence ID" value="CAI9115249.1"/>
    <property type="molecule type" value="Genomic_DNA"/>
</dbReference>
<dbReference type="PROSITE" id="PS51005">
    <property type="entry name" value="NAC"/>
    <property type="match status" value="1"/>
</dbReference>
<feature type="region of interest" description="Disordered" evidence="5">
    <location>
        <begin position="206"/>
        <end position="235"/>
    </location>
</feature>
<reference evidence="7" key="1">
    <citation type="submission" date="2023-03" db="EMBL/GenBank/DDBJ databases">
        <authorList>
            <person name="Julca I."/>
        </authorList>
    </citation>
    <scope>NUCLEOTIDE SEQUENCE</scope>
</reference>